<evidence type="ECO:0000313" key="1">
    <source>
        <dbReference type="EMBL" id="CPR20664.1"/>
    </source>
</evidence>
<dbReference type="EMBL" id="CGIG01000001">
    <property type="protein sequence ID" value="CPR20664.1"/>
    <property type="molecule type" value="Genomic_DNA"/>
</dbReference>
<dbReference type="GO" id="GO:0051908">
    <property type="term" value="F:double-stranded DNA 5'-3' DNA exonuclease activity"/>
    <property type="evidence" value="ECO:0007669"/>
    <property type="project" value="InterPro"/>
</dbReference>
<gene>
    <name evidence="1" type="ORF">BN1221_04444</name>
</gene>
<keyword evidence="1" id="KW-0378">Hydrolase</keyword>
<dbReference type="Proteomes" id="UP000044377">
    <property type="component" value="Unassembled WGS sequence"/>
</dbReference>
<dbReference type="STRING" id="1109412.BN1221_04444"/>
<dbReference type="Pfam" id="PF06630">
    <property type="entry name" value="Exonuc_VIII"/>
    <property type="match status" value="1"/>
</dbReference>
<protein>
    <submittedName>
        <fullName evidence="1">Exodeoxyribonuclease VIII</fullName>
        <ecNumber evidence="1">3.1.11.-</ecNumber>
    </submittedName>
</protein>
<reference evidence="2" key="1">
    <citation type="submission" date="2015-01" db="EMBL/GenBank/DDBJ databases">
        <authorList>
            <person name="Paterson Steve"/>
        </authorList>
    </citation>
    <scope>NUCLEOTIDE SEQUENCE [LARGE SCALE GENOMIC DNA]</scope>
    <source>
        <strain evidence="2">OBR1</strain>
    </source>
</reference>
<name>A0A0G4K1D3_9GAMM</name>
<evidence type="ECO:0000313" key="2">
    <source>
        <dbReference type="Proteomes" id="UP000044377"/>
    </source>
</evidence>
<dbReference type="RefSeq" id="WP_048639131.1">
    <property type="nucleotide sequence ID" value="NZ_CGIG01000001.1"/>
</dbReference>
<proteinExistence type="predicted"/>
<accession>A0A0G4K1D3</accession>
<keyword evidence="2" id="KW-1185">Reference proteome</keyword>
<dbReference type="EC" id="3.1.11.-" evidence="1"/>
<dbReference type="InterPro" id="IPR010584">
    <property type="entry name" value="ExoDNase_VIII"/>
</dbReference>
<sequence>MIEFAYLIKAKAKSLFCWFSAKSESRVNRDIHNILEDAEIETDRGADYQLPISADFPVFDDLPEEGVLDDTWCDRYELADDERTWRKILGTEQKSTNIQDDHTSTAGAQPTAVPGDAAGTIIIDQATFAQRVLGAWLYGSFTKLFAGQQGEIRELQHDMDAMYPQNRLLALKNAKDRLQLQHCFPETLFELIHNIKSTWPAPVTEDYTDELNDFDLRRLEAEINSLPQPDEPDAAEKFAALEKKLAAAKRHLSDELYEGFSVTLCDMRTEYLAS</sequence>
<dbReference type="AlphaFoldDB" id="A0A0G4K1D3"/>
<organism evidence="1 2">
    <name type="scientific">Brenneria goodwinii</name>
    <dbReference type="NCBI Taxonomy" id="1109412"/>
    <lineage>
        <taxon>Bacteria</taxon>
        <taxon>Pseudomonadati</taxon>
        <taxon>Pseudomonadota</taxon>
        <taxon>Gammaproteobacteria</taxon>
        <taxon>Enterobacterales</taxon>
        <taxon>Pectobacteriaceae</taxon>
        <taxon>Brenneria</taxon>
    </lineage>
</organism>